<dbReference type="EMBL" id="CAACVJ010000684">
    <property type="protein sequence ID" value="VEP18374.1"/>
    <property type="molecule type" value="Genomic_DNA"/>
</dbReference>
<evidence type="ECO:0000256" key="1">
    <source>
        <dbReference type="SAM" id="Phobius"/>
    </source>
</evidence>
<evidence type="ECO:0000313" key="3">
    <source>
        <dbReference type="Proteomes" id="UP000320055"/>
    </source>
</evidence>
<evidence type="ECO:0008006" key="4">
    <source>
        <dbReference type="Google" id="ProtNLM"/>
    </source>
</evidence>
<dbReference type="AlphaFoldDB" id="A0A563W3W9"/>
<evidence type="ECO:0000313" key="2">
    <source>
        <dbReference type="EMBL" id="VEP18374.1"/>
    </source>
</evidence>
<dbReference type="Proteomes" id="UP000320055">
    <property type="component" value="Unassembled WGS sequence"/>
</dbReference>
<keyword evidence="1" id="KW-1133">Transmembrane helix</keyword>
<feature type="transmembrane region" description="Helical" evidence="1">
    <location>
        <begin position="6"/>
        <end position="26"/>
    </location>
</feature>
<reference evidence="2 3" key="1">
    <citation type="submission" date="2019-01" db="EMBL/GenBank/DDBJ databases">
        <authorList>
            <person name="Brito A."/>
        </authorList>
    </citation>
    <scope>NUCLEOTIDE SEQUENCE [LARGE SCALE GENOMIC DNA]</scope>
    <source>
        <strain evidence="2">1</strain>
    </source>
</reference>
<proteinExistence type="predicted"/>
<accession>A0A563W3W9</accession>
<name>A0A563W3W9_9CYAN</name>
<gene>
    <name evidence="2" type="ORF">H1P_770011</name>
</gene>
<dbReference type="RefSeq" id="WP_144867677.1">
    <property type="nucleotide sequence ID" value="NZ_LR213835.1"/>
</dbReference>
<protein>
    <recommendedName>
        <fullName evidence="4">EamA domain-containing protein</fullName>
    </recommendedName>
</protein>
<feature type="transmembrane region" description="Helical" evidence="1">
    <location>
        <begin position="98"/>
        <end position="120"/>
    </location>
</feature>
<organism evidence="2 3">
    <name type="scientific">Hyella patelloides LEGE 07179</name>
    <dbReference type="NCBI Taxonomy" id="945734"/>
    <lineage>
        <taxon>Bacteria</taxon>
        <taxon>Bacillati</taxon>
        <taxon>Cyanobacteriota</taxon>
        <taxon>Cyanophyceae</taxon>
        <taxon>Pleurocapsales</taxon>
        <taxon>Hyellaceae</taxon>
        <taxon>Hyella</taxon>
    </lineage>
</organism>
<keyword evidence="1" id="KW-0472">Membrane</keyword>
<feature type="transmembrane region" description="Helical" evidence="1">
    <location>
        <begin position="38"/>
        <end position="58"/>
    </location>
</feature>
<feature type="transmembrane region" description="Helical" evidence="1">
    <location>
        <begin position="126"/>
        <end position="145"/>
    </location>
</feature>
<keyword evidence="1" id="KW-0812">Transmembrane</keyword>
<dbReference type="OrthoDB" id="582164at2"/>
<keyword evidence="3" id="KW-1185">Reference proteome</keyword>
<sequence>MNNNTLGIVIGGIIPALLYGIFAITMKAGASYKISTSSYLIIIGLVIALTGLLVKPLLNETGTSLNSTAIAFSICSGLLWALGTALVNYSILKFDTPLAILTPLYNMNTLVAVLGGLIIFAEWKTVNSVVAIIGTILVVCGGILLSRA</sequence>
<feature type="transmembrane region" description="Helical" evidence="1">
    <location>
        <begin position="70"/>
        <end position="91"/>
    </location>
</feature>